<dbReference type="Proteomes" id="UP000242715">
    <property type="component" value="Unassembled WGS sequence"/>
</dbReference>
<dbReference type="Pfam" id="PF02992">
    <property type="entry name" value="Transposase_21"/>
    <property type="match status" value="2"/>
</dbReference>
<dbReference type="AlphaFoldDB" id="A0A2Z6PCI2"/>
<evidence type="ECO:0008006" key="4">
    <source>
        <dbReference type="Google" id="ProtNLM"/>
    </source>
</evidence>
<sequence length="599" mass="68076">MAVAMVRVDGTGDDSEREEDDDECWTWVNMSYEGGSEEDIISNNKALKFYAMMEEVSKPLFEGASDSKLSMLKDNLPTSYYDAKRLVSKLGLQVKKIDCCVQGCMLFYDNEFGTNDGTLEECKFCNAPSHPNSNIMQHPCDGLVWKHFDAMHPYFAEDPHNVRLGLCSDGFTPYIQASATPYSCWPVIVTPYNLPPDTCMTKPYMFLSCIILGPSNPTDGIDENFTMRVALMWTINDFPAYGMLFGWTTHGKLACPHCMKHTKSFTLKNGGKASWFDCHRKFLPANHQFRRKKNLFKKDTIETDGLPPKITSYDVFDKVSGLCKFPDVAKESDMTDTGNHTIGPKDNFCDNILHTVMDVTGKTKDNEKARCDLSLYCKRPEMELKLLPNGKYLKPKVVYSLTSNEAKSVCQWLKELRMPDGYSSNLARCADVNTGRPRGMKKWFKDQLEKVVSSPQIDYLRALANGPRRMAKEWHTYFVNGYKFHTQSWTTGKKTINSGVYVKGVGDGGEDDFYEVPDIEVPYQDDEMSHVPNVIEVDPITNLVDEDVDGPQIDAQLLIELINNNEEDANNFEDNEEDRHIDEENSEDDAYYIVVMNKT</sequence>
<feature type="compositionally biased region" description="Acidic residues" evidence="1">
    <location>
        <begin position="11"/>
        <end position="20"/>
    </location>
</feature>
<evidence type="ECO:0000313" key="2">
    <source>
        <dbReference type="EMBL" id="GAU42389.1"/>
    </source>
</evidence>
<evidence type="ECO:0000313" key="3">
    <source>
        <dbReference type="Proteomes" id="UP000242715"/>
    </source>
</evidence>
<dbReference type="OrthoDB" id="1071601at2759"/>
<dbReference type="PANTHER" id="PTHR10775">
    <property type="entry name" value="OS08G0208400 PROTEIN"/>
    <property type="match status" value="1"/>
</dbReference>
<proteinExistence type="predicted"/>
<dbReference type="EMBL" id="DF973917">
    <property type="protein sequence ID" value="GAU42389.1"/>
    <property type="molecule type" value="Genomic_DNA"/>
</dbReference>
<protein>
    <recommendedName>
        <fullName evidence="4">Transposase-associated domain-containing protein</fullName>
    </recommendedName>
</protein>
<dbReference type="PANTHER" id="PTHR10775:SF193">
    <property type="entry name" value="DUF4216 DOMAIN-CONTAINING PROTEIN"/>
    <property type="match status" value="1"/>
</dbReference>
<name>A0A2Z6PCI2_TRISU</name>
<gene>
    <name evidence="2" type="ORF">TSUD_296870</name>
</gene>
<reference evidence="3" key="1">
    <citation type="journal article" date="2017" name="Front. Plant Sci.">
        <title>Climate Clever Clovers: New Paradigm to Reduce the Environmental Footprint of Ruminants by Breeding Low Methanogenic Forages Utilizing Haplotype Variation.</title>
        <authorList>
            <person name="Kaur P."/>
            <person name="Appels R."/>
            <person name="Bayer P.E."/>
            <person name="Keeble-Gagnere G."/>
            <person name="Wang J."/>
            <person name="Hirakawa H."/>
            <person name="Shirasawa K."/>
            <person name="Vercoe P."/>
            <person name="Stefanova K."/>
            <person name="Durmic Z."/>
            <person name="Nichols P."/>
            <person name="Revell C."/>
            <person name="Isobe S.N."/>
            <person name="Edwards D."/>
            <person name="Erskine W."/>
        </authorList>
    </citation>
    <scope>NUCLEOTIDE SEQUENCE [LARGE SCALE GENOMIC DNA]</scope>
    <source>
        <strain evidence="3">cv. Daliak</strain>
    </source>
</reference>
<accession>A0A2Z6PCI2</accession>
<evidence type="ECO:0000256" key="1">
    <source>
        <dbReference type="SAM" id="MobiDB-lite"/>
    </source>
</evidence>
<feature type="region of interest" description="Disordered" evidence="1">
    <location>
        <begin position="1"/>
        <end position="20"/>
    </location>
</feature>
<organism evidence="2 3">
    <name type="scientific">Trifolium subterraneum</name>
    <name type="common">Subterranean clover</name>
    <dbReference type="NCBI Taxonomy" id="3900"/>
    <lineage>
        <taxon>Eukaryota</taxon>
        <taxon>Viridiplantae</taxon>
        <taxon>Streptophyta</taxon>
        <taxon>Embryophyta</taxon>
        <taxon>Tracheophyta</taxon>
        <taxon>Spermatophyta</taxon>
        <taxon>Magnoliopsida</taxon>
        <taxon>eudicotyledons</taxon>
        <taxon>Gunneridae</taxon>
        <taxon>Pentapetalae</taxon>
        <taxon>rosids</taxon>
        <taxon>fabids</taxon>
        <taxon>Fabales</taxon>
        <taxon>Fabaceae</taxon>
        <taxon>Papilionoideae</taxon>
        <taxon>50 kb inversion clade</taxon>
        <taxon>NPAAA clade</taxon>
        <taxon>Hologalegina</taxon>
        <taxon>IRL clade</taxon>
        <taxon>Trifolieae</taxon>
        <taxon>Trifolium</taxon>
    </lineage>
</organism>
<keyword evidence="3" id="KW-1185">Reference proteome</keyword>
<dbReference type="InterPro" id="IPR004242">
    <property type="entry name" value="Transposase_21"/>
</dbReference>